<keyword evidence="3" id="KW-1185">Reference proteome</keyword>
<keyword evidence="1" id="KW-0175">Coiled coil</keyword>
<accession>A0ABZ0I5G9</accession>
<protein>
    <submittedName>
        <fullName evidence="2">Chaperone modulator CbpM</fullName>
    </submittedName>
</protein>
<reference evidence="2 3" key="1">
    <citation type="submission" date="2023-10" db="EMBL/GenBank/DDBJ databases">
        <title>Two novel species belonging to the OM43/NOR5 clade.</title>
        <authorList>
            <person name="Park M."/>
        </authorList>
    </citation>
    <scope>NUCLEOTIDE SEQUENCE [LARGE SCALE GENOMIC DNA]</scope>
    <source>
        <strain evidence="2 3">IMCC43200</strain>
    </source>
</reference>
<dbReference type="Pfam" id="PF13591">
    <property type="entry name" value="MerR_2"/>
    <property type="match status" value="1"/>
</dbReference>
<dbReference type="RefSeq" id="WP_407348380.1">
    <property type="nucleotide sequence ID" value="NZ_CP136864.1"/>
</dbReference>
<proteinExistence type="predicted"/>
<gene>
    <name evidence="2" type="ORF">R0135_00875</name>
</gene>
<sequence length="101" mass="12012">MSTDNYHVTIRELCEYEDISESIIVSAVDHEIAMPVAGHMTEEWVFEESQLVWIRRAIRLHEDLDLDWVATAMLIDLLREKERLESENQALRQRLNRFIVE</sequence>
<organism evidence="2 3">
    <name type="scientific">Congregibacter variabilis</name>
    <dbReference type="NCBI Taxonomy" id="3081200"/>
    <lineage>
        <taxon>Bacteria</taxon>
        <taxon>Pseudomonadati</taxon>
        <taxon>Pseudomonadota</taxon>
        <taxon>Gammaproteobacteria</taxon>
        <taxon>Cellvibrionales</taxon>
        <taxon>Halieaceae</taxon>
        <taxon>Congregibacter</taxon>
    </lineage>
</organism>
<evidence type="ECO:0000313" key="3">
    <source>
        <dbReference type="Proteomes" id="UP001626537"/>
    </source>
</evidence>
<dbReference type="EMBL" id="CP136864">
    <property type="protein sequence ID" value="WOJ93735.1"/>
    <property type="molecule type" value="Genomic_DNA"/>
</dbReference>
<dbReference type="Gene3D" id="1.10.1660.10">
    <property type="match status" value="1"/>
</dbReference>
<feature type="coiled-coil region" evidence="1">
    <location>
        <begin position="74"/>
        <end position="101"/>
    </location>
</feature>
<name>A0ABZ0I5G9_9GAMM</name>
<evidence type="ECO:0000256" key="1">
    <source>
        <dbReference type="SAM" id="Coils"/>
    </source>
</evidence>
<dbReference type="Proteomes" id="UP001626537">
    <property type="component" value="Chromosome"/>
</dbReference>
<evidence type="ECO:0000313" key="2">
    <source>
        <dbReference type="EMBL" id="WOJ93735.1"/>
    </source>
</evidence>